<dbReference type="PANTHER" id="PTHR41913">
    <property type="entry name" value="DUF1684 DOMAIN-CONTAINING PROTEIN"/>
    <property type="match status" value="1"/>
</dbReference>
<accession>F2NL33</accession>
<dbReference type="HOGENOM" id="CLU_090976_0_0_0"/>
<evidence type="ECO:0000313" key="2">
    <source>
        <dbReference type="Proteomes" id="UP000007030"/>
    </source>
</evidence>
<proteinExistence type="predicted"/>
<dbReference type="Pfam" id="PF07920">
    <property type="entry name" value="DUF1684"/>
    <property type="match status" value="1"/>
</dbReference>
<reference evidence="1 2" key="1">
    <citation type="journal article" date="2012" name="Stand. Genomic Sci.">
        <title>Complete genome sequence of the aerobic, heterotroph Marinithermus hydrothermalis type strain (T1(T)) from a deep-sea hydrothermal vent chimney.</title>
        <authorList>
            <person name="Copeland A."/>
            <person name="Gu W."/>
            <person name="Yasawong M."/>
            <person name="Lapidus A."/>
            <person name="Lucas S."/>
            <person name="Deshpande S."/>
            <person name="Pagani I."/>
            <person name="Tapia R."/>
            <person name="Cheng J.F."/>
            <person name="Goodwin L.A."/>
            <person name="Pitluck S."/>
            <person name="Liolios K."/>
            <person name="Ivanova N."/>
            <person name="Mavromatis K."/>
            <person name="Mikhailova N."/>
            <person name="Pati A."/>
            <person name="Chen A."/>
            <person name="Palaniappan K."/>
            <person name="Land M."/>
            <person name="Pan C."/>
            <person name="Brambilla E.M."/>
            <person name="Rohde M."/>
            <person name="Tindall B.J."/>
            <person name="Sikorski J."/>
            <person name="Goker M."/>
            <person name="Detter J.C."/>
            <person name="Bristow J."/>
            <person name="Eisen J.A."/>
            <person name="Markowitz V."/>
            <person name="Hugenholtz P."/>
            <person name="Kyrpides N.C."/>
            <person name="Klenk H.P."/>
            <person name="Woyke T."/>
        </authorList>
    </citation>
    <scope>NUCLEOTIDE SEQUENCE [LARGE SCALE GENOMIC DNA]</scope>
    <source>
        <strain evidence="2">DSM 14884 / JCM 11576 / T1</strain>
    </source>
</reference>
<dbReference type="KEGG" id="mhd:Marky_0686"/>
<evidence type="ECO:0000313" key="1">
    <source>
        <dbReference type="EMBL" id="AEB11436.1"/>
    </source>
</evidence>
<dbReference type="PANTHER" id="PTHR41913:SF1">
    <property type="entry name" value="DUF1684 DOMAIN-CONTAINING PROTEIN"/>
    <property type="match status" value="1"/>
</dbReference>
<evidence type="ECO:0008006" key="3">
    <source>
        <dbReference type="Google" id="ProtNLM"/>
    </source>
</evidence>
<dbReference type="eggNOG" id="COG3358">
    <property type="taxonomic scope" value="Bacteria"/>
</dbReference>
<protein>
    <recommendedName>
        <fullName evidence="3">DUF1684 domain-containing protein</fullName>
    </recommendedName>
</protein>
<gene>
    <name evidence="1" type="ordered locus">Marky_0686</name>
</gene>
<keyword evidence="2" id="KW-1185">Reference proteome</keyword>
<dbReference type="STRING" id="869210.Marky_0686"/>
<dbReference type="Proteomes" id="UP000007030">
    <property type="component" value="Chromosome"/>
</dbReference>
<dbReference type="EMBL" id="CP002630">
    <property type="protein sequence ID" value="AEB11436.1"/>
    <property type="molecule type" value="Genomic_DNA"/>
</dbReference>
<name>F2NL33_MARHT</name>
<organism evidence="1 2">
    <name type="scientific">Marinithermus hydrothermalis (strain DSM 14884 / JCM 11576 / T1)</name>
    <dbReference type="NCBI Taxonomy" id="869210"/>
    <lineage>
        <taxon>Bacteria</taxon>
        <taxon>Thermotogati</taxon>
        <taxon>Deinococcota</taxon>
        <taxon>Deinococci</taxon>
        <taxon>Thermales</taxon>
        <taxon>Thermaceae</taxon>
        <taxon>Marinithermus</taxon>
    </lineage>
</organism>
<sequence>MDELQLLDWRRRVHALYAEVRAVRDPHAAWVRWRAERDRLFKTHPQSPLTPEQRAAFTGLEYFPYDPAWRVEGMVEPDPAPEAFTLALREDGTFRMRRFARVRFRLGGASWTLALFWIEGYGGGLFLPFRDATNGDETYGGGRYLLDTIKGADLGGDEGRIVLDFNFAYNPSCAYHPRWHCPLAPEENRLALPVRAGERAFTG</sequence>
<dbReference type="RefSeq" id="WP_013703488.1">
    <property type="nucleotide sequence ID" value="NC_015387.1"/>
</dbReference>
<dbReference type="AlphaFoldDB" id="F2NL33"/>
<dbReference type="OrthoDB" id="5493262at2"/>
<dbReference type="InterPro" id="IPR012467">
    <property type="entry name" value="DUF1684"/>
</dbReference>
<dbReference type="Gene3D" id="6.10.250.1680">
    <property type="match status" value="1"/>
</dbReference>